<dbReference type="AlphaFoldDB" id="W1YEF5"/>
<sequence length="36" mass="3524">LIMGQVARFQVTAPISAPATTPSGSVSVAVKVDAGP</sequence>
<feature type="non-terminal residue" evidence="1">
    <location>
        <position position="1"/>
    </location>
</feature>
<gene>
    <name evidence="1" type="ORF">Q604_UNBC05214G0002</name>
</gene>
<comment type="caution">
    <text evidence="1">The sequence shown here is derived from an EMBL/GenBank/DDBJ whole genome shotgun (WGS) entry which is preliminary data.</text>
</comment>
<evidence type="ECO:0000313" key="1">
    <source>
        <dbReference type="EMBL" id="ETJ40862.1"/>
    </source>
</evidence>
<name>W1YEF5_9ZZZZ</name>
<reference evidence="1" key="1">
    <citation type="submission" date="2013-12" db="EMBL/GenBank/DDBJ databases">
        <title>A Varibaculum cambriense genome reconstructed from a premature infant gut community with otherwise low bacterial novelty that shifts toward anaerobic metabolism during the third week of life.</title>
        <authorList>
            <person name="Brown C.T."/>
            <person name="Sharon I."/>
            <person name="Thomas B.C."/>
            <person name="Castelle C.J."/>
            <person name="Morowitz M.J."/>
            <person name="Banfield J.F."/>
        </authorList>
    </citation>
    <scope>NUCLEOTIDE SEQUENCE</scope>
</reference>
<protein>
    <submittedName>
        <fullName evidence="1">Uncharacterized protein</fullName>
    </submittedName>
</protein>
<proteinExistence type="predicted"/>
<dbReference type="EMBL" id="AZMM01005214">
    <property type="protein sequence ID" value="ETJ40862.1"/>
    <property type="molecule type" value="Genomic_DNA"/>
</dbReference>
<accession>W1YEF5</accession>
<organism evidence="1">
    <name type="scientific">human gut metagenome</name>
    <dbReference type="NCBI Taxonomy" id="408170"/>
    <lineage>
        <taxon>unclassified sequences</taxon>
        <taxon>metagenomes</taxon>
        <taxon>organismal metagenomes</taxon>
    </lineage>
</organism>